<sequence>MLRPPPKFVYVRWIGLLATLIPMSALLILYLFSPAPLEGLMYSIVVIAPLLLFSYYLDLLIRLIPMPERIRHPFPKVWISWIIAFPIARLGISEPILARLIGSTINIDGRALLAMLFLGAVYGVFFYTAYMVLLRIYVRRKLSKGALPEEFY</sequence>
<name>A0A429G8Z8_9CREN</name>
<keyword evidence="1" id="KW-0812">Transmembrane</keyword>
<dbReference type="EMBL" id="RCOR01000012">
    <property type="protein sequence ID" value="RSN70234.1"/>
    <property type="molecule type" value="Genomic_DNA"/>
</dbReference>
<dbReference type="AlphaFoldDB" id="A0A429G8Z8"/>
<feature type="transmembrane region" description="Helical" evidence="1">
    <location>
        <begin position="73"/>
        <end position="92"/>
    </location>
</feature>
<feature type="transmembrane region" description="Helical" evidence="1">
    <location>
        <begin position="12"/>
        <end position="33"/>
    </location>
</feature>
<evidence type="ECO:0000313" key="2">
    <source>
        <dbReference type="EMBL" id="RSN70234.1"/>
    </source>
</evidence>
<evidence type="ECO:0000256" key="1">
    <source>
        <dbReference type="SAM" id="Phobius"/>
    </source>
</evidence>
<keyword evidence="1" id="KW-0472">Membrane</keyword>
<keyword evidence="1" id="KW-1133">Transmembrane helix</keyword>
<dbReference type="RefSeq" id="WP_012309555.1">
    <property type="nucleotide sequence ID" value="NZ_RCOR01000012.1"/>
</dbReference>
<protein>
    <submittedName>
        <fullName evidence="2">Uncharacterized protein</fullName>
    </submittedName>
</protein>
<gene>
    <name evidence="2" type="ORF">D9Q81_01365</name>
</gene>
<evidence type="ECO:0000313" key="3">
    <source>
        <dbReference type="Proteomes" id="UP000278149"/>
    </source>
</evidence>
<dbReference type="Proteomes" id="UP000278149">
    <property type="component" value="Unassembled WGS sequence"/>
</dbReference>
<organism evidence="2 3">
    <name type="scientific">Candidatus Korarchaeum cryptofilum</name>
    <dbReference type="NCBI Taxonomy" id="498846"/>
    <lineage>
        <taxon>Archaea</taxon>
        <taxon>Thermoproteota</taxon>
        <taxon>Candidatus Korarchaeia</taxon>
        <taxon>Candidatus Korarchaeales</taxon>
        <taxon>Candidatus Korarchaeaceae</taxon>
        <taxon>Candidatus Korarchaeum</taxon>
    </lineage>
</organism>
<proteinExistence type="predicted"/>
<feature type="transmembrane region" description="Helical" evidence="1">
    <location>
        <begin position="112"/>
        <end position="134"/>
    </location>
</feature>
<dbReference type="GeneID" id="6094189"/>
<comment type="caution">
    <text evidence="2">The sequence shown here is derived from an EMBL/GenBank/DDBJ whole genome shotgun (WGS) entry which is preliminary data.</text>
</comment>
<reference evidence="2 3" key="1">
    <citation type="submission" date="2018-10" db="EMBL/GenBank/DDBJ databases">
        <title>Co-occurring genomic capacity for anaerobic methane metabolism and dissimilatory sulfite reduction discovered in the Korarchaeota.</title>
        <authorList>
            <person name="Mckay L.J."/>
            <person name="Dlakic M."/>
            <person name="Fields M.W."/>
            <person name="Delmont T.O."/>
            <person name="Eren A.M."/>
            <person name="Jay Z.J."/>
            <person name="Klingelsmith K.B."/>
            <person name="Rusch D.B."/>
            <person name="Inskeep W.P."/>
        </authorList>
    </citation>
    <scope>NUCLEOTIDE SEQUENCE [LARGE SCALE GENOMIC DNA]</scope>
    <source>
        <strain evidence="2 3">WS</strain>
    </source>
</reference>
<accession>A0A429G8Z8</accession>
<feature type="transmembrane region" description="Helical" evidence="1">
    <location>
        <begin position="39"/>
        <end position="61"/>
    </location>
</feature>